<accession>A0A1I7X4H1</accession>
<keyword evidence="1" id="KW-1133">Transmembrane helix</keyword>
<protein>
    <submittedName>
        <fullName evidence="3">FH2 domain-containing protein</fullName>
    </submittedName>
</protein>
<name>A0A1I7X4H1_HETBA</name>
<keyword evidence="2" id="KW-1185">Reference proteome</keyword>
<dbReference type="WBParaSite" id="Hba_12498">
    <property type="protein sequence ID" value="Hba_12498"/>
    <property type="gene ID" value="Hba_12498"/>
</dbReference>
<keyword evidence="1" id="KW-0812">Transmembrane</keyword>
<feature type="transmembrane region" description="Helical" evidence="1">
    <location>
        <begin position="149"/>
        <end position="167"/>
    </location>
</feature>
<keyword evidence="1" id="KW-0472">Membrane</keyword>
<evidence type="ECO:0000313" key="2">
    <source>
        <dbReference type="Proteomes" id="UP000095283"/>
    </source>
</evidence>
<evidence type="ECO:0000313" key="3">
    <source>
        <dbReference type="WBParaSite" id="Hba_12498"/>
    </source>
</evidence>
<reference evidence="3" key="1">
    <citation type="submission" date="2016-11" db="UniProtKB">
        <authorList>
            <consortium name="WormBaseParasite"/>
        </authorList>
    </citation>
    <scope>IDENTIFICATION</scope>
</reference>
<evidence type="ECO:0000256" key="1">
    <source>
        <dbReference type="SAM" id="Phobius"/>
    </source>
</evidence>
<sequence>MMAETSEGECFANLDQSLKAVRIYCENEDVLKYFKEMEVLNDEVFERSEEEVVSVVRKQLCPALRLLLEHGMLGNTTVLRSLPGLGCFSTKNKSKISSKPKPLEHIWDVVLFFYDSKNGKELSDAPVRKLSQSFKLEHVSGRIITSKQVFALINFCYIYIYIYIYIYNS</sequence>
<dbReference type="Proteomes" id="UP000095283">
    <property type="component" value="Unplaced"/>
</dbReference>
<proteinExistence type="predicted"/>
<dbReference type="InterPro" id="IPR037213">
    <property type="entry name" value="Run_dom_sf"/>
</dbReference>
<organism evidence="2 3">
    <name type="scientific">Heterorhabditis bacteriophora</name>
    <name type="common">Entomopathogenic nematode worm</name>
    <dbReference type="NCBI Taxonomy" id="37862"/>
    <lineage>
        <taxon>Eukaryota</taxon>
        <taxon>Metazoa</taxon>
        <taxon>Ecdysozoa</taxon>
        <taxon>Nematoda</taxon>
        <taxon>Chromadorea</taxon>
        <taxon>Rhabditida</taxon>
        <taxon>Rhabditina</taxon>
        <taxon>Rhabditomorpha</taxon>
        <taxon>Strongyloidea</taxon>
        <taxon>Heterorhabditidae</taxon>
        <taxon>Heterorhabditis</taxon>
    </lineage>
</organism>
<dbReference type="Gene3D" id="1.20.58.900">
    <property type="match status" value="1"/>
</dbReference>
<dbReference type="AlphaFoldDB" id="A0A1I7X4H1"/>